<dbReference type="InterPro" id="IPR009057">
    <property type="entry name" value="Homeodomain-like_sf"/>
</dbReference>
<dbReference type="OrthoDB" id="9804543at2"/>
<keyword evidence="1" id="KW-0678">Repressor</keyword>
<proteinExistence type="predicted"/>
<dbReference type="AlphaFoldDB" id="A0A0R3CZA7"/>
<dbReference type="InterPro" id="IPR018062">
    <property type="entry name" value="HTH_AraC-typ_CS"/>
</dbReference>
<keyword evidence="4" id="KW-0804">Transcription</keyword>
<evidence type="ECO:0000313" key="7">
    <source>
        <dbReference type="Proteomes" id="UP000051380"/>
    </source>
</evidence>
<dbReference type="PANTHER" id="PTHR11019">
    <property type="entry name" value="HTH-TYPE TRANSCRIPTIONAL REGULATOR NIMR"/>
    <property type="match status" value="1"/>
</dbReference>
<dbReference type="SMART" id="SM00342">
    <property type="entry name" value="HTH_ARAC"/>
    <property type="match status" value="1"/>
</dbReference>
<feature type="domain" description="HTH araC/xylS-type" evidence="5">
    <location>
        <begin position="181"/>
        <end position="278"/>
    </location>
</feature>
<dbReference type="Pfam" id="PF02311">
    <property type="entry name" value="AraC_binding"/>
    <property type="match status" value="1"/>
</dbReference>
<dbReference type="Pfam" id="PF12833">
    <property type="entry name" value="HTH_18"/>
    <property type="match status" value="1"/>
</dbReference>
<keyword evidence="2" id="KW-0805">Transcription regulation</keyword>
<dbReference type="InterPro" id="IPR003313">
    <property type="entry name" value="AraC-bd"/>
</dbReference>
<name>A0A0R3CZA7_9BRAD</name>
<dbReference type="Gene3D" id="1.10.10.60">
    <property type="entry name" value="Homeodomain-like"/>
    <property type="match status" value="1"/>
</dbReference>
<evidence type="ECO:0000259" key="5">
    <source>
        <dbReference type="PROSITE" id="PS01124"/>
    </source>
</evidence>
<reference evidence="6 7" key="1">
    <citation type="submission" date="2015-09" db="EMBL/GenBank/DDBJ databases">
        <title>Draft Genome Sequence of the Strain BR 3267 (Bradyrhizobium yuanmingense) recommended as inoculant for cowpea in Brazil.</title>
        <authorList>
            <person name="Simoes-Araujo J.L."/>
            <person name="Zilli J.E."/>
        </authorList>
    </citation>
    <scope>NUCLEOTIDE SEQUENCE [LARGE SCALE GENOMIC DNA]</scope>
    <source>
        <strain evidence="6 7">BR3267</strain>
    </source>
</reference>
<evidence type="ECO:0000256" key="2">
    <source>
        <dbReference type="ARBA" id="ARBA00023015"/>
    </source>
</evidence>
<dbReference type="SUPFAM" id="SSF46689">
    <property type="entry name" value="Homeodomain-like"/>
    <property type="match status" value="1"/>
</dbReference>
<evidence type="ECO:0000256" key="1">
    <source>
        <dbReference type="ARBA" id="ARBA00022491"/>
    </source>
</evidence>
<dbReference type="PROSITE" id="PS01124">
    <property type="entry name" value="HTH_ARAC_FAMILY_2"/>
    <property type="match status" value="1"/>
</dbReference>
<accession>A0A0R3CZA7</accession>
<dbReference type="RefSeq" id="WP_057026658.1">
    <property type="nucleotide sequence ID" value="NZ_JADYWB010000003.1"/>
</dbReference>
<dbReference type="InterPro" id="IPR011051">
    <property type="entry name" value="RmlC_Cupin_sf"/>
</dbReference>
<dbReference type="Proteomes" id="UP000051380">
    <property type="component" value="Unassembled WGS sequence"/>
</dbReference>
<dbReference type="GO" id="GO:0043565">
    <property type="term" value="F:sequence-specific DNA binding"/>
    <property type="evidence" value="ECO:0007669"/>
    <property type="project" value="InterPro"/>
</dbReference>
<dbReference type="InterPro" id="IPR014710">
    <property type="entry name" value="RmlC-like_jellyroll"/>
</dbReference>
<evidence type="ECO:0000256" key="3">
    <source>
        <dbReference type="ARBA" id="ARBA00023125"/>
    </source>
</evidence>
<gene>
    <name evidence="6" type="ORF">AOQ72_11825</name>
</gene>
<dbReference type="EMBL" id="LJYF01000009">
    <property type="protein sequence ID" value="KRP99854.1"/>
    <property type="molecule type" value="Genomic_DNA"/>
</dbReference>
<dbReference type="CDD" id="cd06124">
    <property type="entry name" value="cupin_NimR-like_N"/>
    <property type="match status" value="1"/>
</dbReference>
<evidence type="ECO:0000313" key="6">
    <source>
        <dbReference type="EMBL" id="KRP99854.1"/>
    </source>
</evidence>
<dbReference type="PROSITE" id="PS00041">
    <property type="entry name" value="HTH_ARAC_FAMILY_1"/>
    <property type="match status" value="1"/>
</dbReference>
<dbReference type="PANTHER" id="PTHR11019:SF159">
    <property type="entry name" value="TRANSCRIPTIONAL REGULATOR-RELATED"/>
    <property type="match status" value="1"/>
</dbReference>
<dbReference type="FunFam" id="1.10.10.60:FF:000132">
    <property type="entry name" value="AraC family transcriptional regulator"/>
    <property type="match status" value="1"/>
</dbReference>
<keyword evidence="3" id="KW-0238">DNA-binding</keyword>
<protein>
    <submittedName>
        <fullName evidence="6">Cupin</fullName>
    </submittedName>
</protein>
<dbReference type="InterPro" id="IPR018060">
    <property type="entry name" value="HTH_AraC"/>
</dbReference>
<dbReference type="GO" id="GO:0003700">
    <property type="term" value="F:DNA-binding transcription factor activity"/>
    <property type="evidence" value="ECO:0007669"/>
    <property type="project" value="InterPro"/>
</dbReference>
<sequence length="286" mass="31784">MKVVARRDVTGELRTCSKQEGPAAAANYAGQLQTIARPVAAMTATYPNESTSTRHAHRRDQFILQITGVTAMMTERGHFVVPPGHGLWIPAGVVHQSRAWGEVEAQTIYVTPDRRRGTSETCRLIRASSLVEALMDEAVRMPQTYDQDGRDGKLLELLLAEISHMPEVTLHVQVPPDPRLAAICKAVLGDPSSDLTLDDWADKCSLSRRTLTRLFRRETGQSFSVWRQRVRLLEALARLGAGEPVTCVALDVGYDSPSAFAAMFKRELGAAPRHYLRWTDQEVVLR</sequence>
<organism evidence="6 7">
    <name type="scientific">Bradyrhizobium yuanmingense</name>
    <dbReference type="NCBI Taxonomy" id="108015"/>
    <lineage>
        <taxon>Bacteria</taxon>
        <taxon>Pseudomonadati</taxon>
        <taxon>Pseudomonadota</taxon>
        <taxon>Alphaproteobacteria</taxon>
        <taxon>Hyphomicrobiales</taxon>
        <taxon>Nitrobacteraceae</taxon>
        <taxon>Bradyrhizobium</taxon>
    </lineage>
</organism>
<evidence type="ECO:0000256" key="4">
    <source>
        <dbReference type="ARBA" id="ARBA00023163"/>
    </source>
</evidence>
<dbReference type="STRING" id="108015.GA0061099_1010222"/>
<comment type="caution">
    <text evidence="6">The sequence shown here is derived from an EMBL/GenBank/DDBJ whole genome shotgun (WGS) entry which is preliminary data.</text>
</comment>
<dbReference type="SUPFAM" id="SSF51182">
    <property type="entry name" value="RmlC-like cupins"/>
    <property type="match status" value="1"/>
</dbReference>
<dbReference type="Gene3D" id="2.60.120.10">
    <property type="entry name" value="Jelly Rolls"/>
    <property type="match status" value="1"/>
</dbReference>